<organism evidence="1 2">
    <name type="scientific">Larinioides sclopetarius</name>
    <dbReference type="NCBI Taxonomy" id="280406"/>
    <lineage>
        <taxon>Eukaryota</taxon>
        <taxon>Metazoa</taxon>
        <taxon>Ecdysozoa</taxon>
        <taxon>Arthropoda</taxon>
        <taxon>Chelicerata</taxon>
        <taxon>Arachnida</taxon>
        <taxon>Araneae</taxon>
        <taxon>Araneomorphae</taxon>
        <taxon>Entelegynae</taxon>
        <taxon>Araneoidea</taxon>
        <taxon>Araneidae</taxon>
        <taxon>Larinioides</taxon>
    </lineage>
</organism>
<gene>
    <name evidence="1" type="ORF">LARSCL_LOCUS22291</name>
</gene>
<dbReference type="AlphaFoldDB" id="A0AAV2BYU4"/>
<reference evidence="1 2" key="1">
    <citation type="submission" date="2024-04" db="EMBL/GenBank/DDBJ databases">
        <authorList>
            <person name="Rising A."/>
            <person name="Reimegard J."/>
            <person name="Sonavane S."/>
            <person name="Akerstrom W."/>
            <person name="Nylinder S."/>
            <person name="Hedman E."/>
            <person name="Kallberg Y."/>
        </authorList>
    </citation>
    <scope>NUCLEOTIDE SEQUENCE [LARGE SCALE GENOMIC DNA]</scope>
</reference>
<accession>A0AAV2BYU4</accession>
<name>A0AAV2BYU4_9ARAC</name>
<protein>
    <submittedName>
        <fullName evidence="1">Uncharacterized protein</fullName>
    </submittedName>
</protein>
<dbReference type="Proteomes" id="UP001497382">
    <property type="component" value="Unassembled WGS sequence"/>
</dbReference>
<proteinExistence type="predicted"/>
<keyword evidence="2" id="KW-1185">Reference proteome</keyword>
<evidence type="ECO:0000313" key="1">
    <source>
        <dbReference type="EMBL" id="CAL1301052.1"/>
    </source>
</evidence>
<dbReference type="EMBL" id="CAXIEN010000615">
    <property type="protein sequence ID" value="CAL1301052.1"/>
    <property type="molecule type" value="Genomic_DNA"/>
</dbReference>
<feature type="non-terminal residue" evidence="1">
    <location>
        <position position="1"/>
    </location>
</feature>
<comment type="caution">
    <text evidence="1">The sequence shown here is derived from an EMBL/GenBank/DDBJ whole genome shotgun (WGS) entry which is preliminary data.</text>
</comment>
<sequence>LPPHSIECIGHLKEHVAFASVKDLHVRRSDF</sequence>
<evidence type="ECO:0000313" key="2">
    <source>
        <dbReference type="Proteomes" id="UP001497382"/>
    </source>
</evidence>